<gene>
    <name evidence="2" type="ORF">RJT34_24435</name>
</gene>
<dbReference type="InterPro" id="IPR045882">
    <property type="entry name" value="GPT1/2"/>
</dbReference>
<evidence type="ECO:0000256" key="1">
    <source>
        <dbReference type="SAM" id="MobiDB-lite"/>
    </source>
</evidence>
<feature type="compositionally biased region" description="Low complexity" evidence="1">
    <location>
        <begin position="262"/>
        <end position="285"/>
    </location>
</feature>
<dbReference type="Proteomes" id="UP001359559">
    <property type="component" value="Unassembled WGS sequence"/>
</dbReference>
<feature type="compositionally biased region" description="Polar residues" evidence="1">
    <location>
        <begin position="383"/>
        <end position="404"/>
    </location>
</feature>
<feature type="compositionally biased region" description="Polar residues" evidence="1">
    <location>
        <begin position="184"/>
        <end position="195"/>
    </location>
</feature>
<sequence length="591" mass="63599">MAISETDGSLRKNDDRRLKDSFIANPVNHHHSENDKLLHTPSSRKFDVAASKIQEWEQESQVDEIEKTKRNSECNLRQSFAWDSAFFTSAGVLDPEELSCIIEGVKKDEKRASWLSRNQEDVHKSCETISSLESDGLSLESLEADLFVDASQKSSSRVPNVASGKGSQTHGGCMGHSPKPLVKSTPTSTITSKRSSLGDLHDVKSEKDKSKRIIGGIGNSPKTLAKSSPSSTVSSNRASLGDLRVKSEKDKSKQIVRGICNLPKPLGKSSPSSIISSNRSSLGNLRDVKSDKDKSKRIIGGMGSSPNTIGKSSTSSSISSKRASLGDLHVKSEKDKLKRIIRGIGNSVTNISVIKGSPAIVPKPIISSKSPSDLSIATKAKSPYSTCSGSKLSSNNVVTAPSKTASRDKIGSSNSSLRNRSSKSSSTSTAKYRSNNGFSKKDLSNIDAQQGSKSQNLESDLEGRETQHTRVTNQCVKTAASGMVLPPAPKKPSSLQLPSPNIVFFEGVKSLVRTSFGGNQPHSNVPHCSGIVSSTCQKLFCDTHGSSKQNNLKAGVAVWVANLDVNNTVAEQYLISIHKSEYRFYTGKFFL</sequence>
<keyword evidence="3" id="KW-1185">Reference proteome</keyword>
<dbReference type="AlphaFoldDB" id="A0AAN9II07"/>
<protein>
    <submittedName>
        <fullName evidence="2">Uncharacterized protein</fullName>
    </submittedName>
</protein>
<feature type="compositionally biased region" description="Low complexity" evidence="1">
    <location>
        <begin position="304"/>
        <end position="323"/>
    </location>
</feature>
<feature type="compositionally biased region" description="Polar residues" evidence="1">
    <location>
        <begin position="220"/>
        <end position="238"/>
    </location>
</feature>
<name>A0AAN9II07_CLITE</name>
<feature type="region of interest" description="Disordered" evidence="1">
    <location>
        <begin position="153"/>
        <end position="323"/>
    </location>
</feature>
<feature type="region of interest" description="Disordered" evidence="1">
    <location>
        <begin position="381"/>
        <end position="473"/>
    </location>
</feature>
<dbReference type="EMBL" id="JAYKXN010000006">
    <property type="protein sequence ID" value="KAK7279384.1"/>
    <property type="molecule type" value="Genomic_DNA"/>
</dbReference>
<evidence type="ECO:0000313" key="2">
    <source>
        <dbReference type="EMBL" id="KAK7279384.1"/>
    </source>
</evidence>
<dbReference type="GO" id="GO:0008017">
    <property type="term" value="F:microtubule binding"/>
    <property type="evidence" value="ECO:0007669"/>
    <property type="project" value="InterPro"/>
</dbReference>
<comment type="caution">
    <text evidence="2">The sequence shown here is derived from an EMBL/GenBank/DDBJ whole genome shotgun (WGS) entry which is preliminary data.</text>
</comment>
<dbReference type="PANTHER" id="PTHR33737">
    <property type="entry name" value="OS05G0121800 PROTEIN"/>
    <property type="match status" value="1"/>
</dbReference>
<feature type="compositionally biased region" description="Basic and acidic residues" evidence="1">
    <location>
        <begin position="243"/>
        <end position="253"/>
    </location>
</feature>
<feature type="compositionally biased region" description="Basic and acidic residues" evidence="1">
    <location>
        <begin position="286"/>
        <end position="296"/>
    </location>
</feature>
<feature type="compositionally biased region" description="Polar residues" evidence="1">
    <location>
        <begin position="446"/>
        <end position="458"/>
    </location>
</feature>
<organism evidence="2 3">
    <name type="scientific">Clitoria ternatea</name>
    <name type="common">Butterfly pea</name>
    <dbReference type="NCBI Taxonomy" id="43366"/>
    <lineage>
        <taxon>Eukaryota</taxon>
        <taxon>Viridiplantae</taxon>
        <taxon>Streptophyta</taxon>
        <taxon>Embryophyta</taxon>
        <taxon>Tracheophyta</taxon>
        <taxon>Spermatophyta</taxon>
        <taxon>Magnoliopsida</taxon>
        <taxon>eudicotyledons</taxon>
        <taxon>Gunneridae</taxon>
        <taxon>Pentapetalae</taxon>
        <taxon>rosids</taxon>
        <taxon>fabids</taxon>
        <taxon>Fabales</taxon>
        <taxon>Fabaceae</taxon>
        <taxon>Papilionoideae</taxon>
        <taxon>50 kb inversion clade</taxon>
        <taxon>NPAAA clade</taxon>
        <taxon>indigoferoid/millettioid clade</taxon>
        <taxon>Phaseoleae</taxon>
        <taxon>Clitoria</taxon>
    </lineage>
</organism>
<feature type="compositionally biased region" description="Basic and acidic residues" evidence="1">
    <location>
        <begin position="199"/>
        <end position="211"/>
    </location>
</feature>
<dbReference type="PANTHER" id="PTHR33737:SF2">
    <property type="entry name" value="OS12G0102700 PROTEIN"/>
    <property type="match status" value="1"/>
</dbReference>
<proteinExistence type="predicted"/>
<feature type="compositionally biased region" description="Low complexity" evidence="1">
    <location>
        <begin position="412"/>
        <end position="435"/>
    </location>
</feature>
<evidence type="ECO:0000313" key="3">
    <source>
        <dbReference type="Proteomes" id="UP001359559"/>
    </source>
</evidence>
<reference evidence="2 3" key="1">
    <citation type="submission" date="2024-01" db="EMBL/GenBank/DDBJ databases">
        <title>The genomes of 5 underutilized Papilionoideae crops provide insights into root nodulation and disease resistance.</title>
        <authorList>
            <person name="Yuan L."/>
        </authorList>
    </citation>
    <scope>NUCLEOTIDE SEQUENCE [LARGE SCALE GENOMIC DNA]</scope>
    <source>
        <strain evidence="2">LY-2023</strain>
        <tissue evidence="2">Leaf</tissue>
    </source>
</reference>
<accession>A0AAN9II07</accession>